<name>A0ABP7DJ70_9ACTN</name>
<comment type="caution">
    <text evidence="2">The sequence shown here is derived from an EMBL/GenBank/DDBJ whole genome shotgun (WGS) entry which is preliminary data.</text>
</comment>
<proteinExistence type="predicted"/>
<evidence type="ECO:0000256" key="1">
    <source>
        <dbReference type="SAM" id="MobiDB-lite"/>
    </source>
</evidence>
<gene>
    <name evidence="2" type="ORF">GCM10022204_23230</name>
</gene>
<accession>A0ABP7DJ70</accession>
<evidence type="ECO:0000313" key="3">
    <source>
        <dbReference type="Proteomes" id="UP001500051"/>
    </source>
</evidence>
<dbReference type="Proteomes" id="UP001500051">
    <property type="component" value="Unassembled WGS sequence"/>
</dbReference>
<dbReference type="EMBL" id="BAAAYX010000009">
    <property type="protein sequence ID" value="GAA3705139.1"/>
    <property type="molecule type" value="Genomic_DNA"/>
</dbReference>
<evidence type="ECO:0000313" key="2">
    <source>
        <dbReference type="EMBL" id="GAA3705139.1"/>
    </source>
</evidence>
<sequence>MGVVEMTKLTCLLGRHDWRPGVDRDEQPYEKCERCGHYRYPGSGGKHDRHGELPMDQTPGSGLGGGAVGGF</sequence>
<reference evidence="3" key="1">
    <citation type="journal article" date="2019" name="Int. J. Syst. Evol. Microbiol.">
        <title>The Global Catalogue of Microorganisms (GCM) 10K type strain sequencing project: providing services to taxonomists for standard genome sequencing and annotation.</title>
        <authorList>
            <consortium name="The Broad Institute Genomics Platform"/>
            <consortium name="The Broad Institute Genome Sequencing Center for Infectious Disease"/>
            <person name="Wu L."/>
            <person name="Ma J."/>
        </authorList>
    </citation>
    <scope>NUCLEOTIDE SEQUENCE [LARGE SCALE GENOMIC DNA]</scope>
    <source>
        <strain evidence="3">JCM 16548</strain>
    </source>
</reference>
<feature type="region of interest" description="Disordered" evidence="1">
    <location>
        <begin position="43"/>
        <end position="71"/>
    </location>
</feature>
<keyword evidence="3" id="KW-1185">Reference proteome</keyword>
<organism evidence="2 3">
    <name type="scientific">Microlunatus aurantiacus</name>
    <dbReference type="NCBI Taxonomy" id="446786"/>
    <lineage>
        <taxon>Bacteria</taxon>
        <taxon>Bacillati</taxon>
        <taxon>Actinomycetota</taxon>
        <taxon>Actinomycetes</taxon>
        <taxon>Propionibacteriales</taxon>
        <taxon>Propionibacteriaceae</taxon>
        <taxon>Microlunatus</taxon>
    </lineage>
</organism>
<feature type="compositionally biased region" description="Gly residues" evidence="1">
    <location>
        <begin position="61"/>
        <end position="71"/>
    </location>
</feature>
<protein>
    <submittedName>
        <fullName evidence="2">Uncharacterized protein</fullName>
    </submittedName>
</protein>